<keyword evidence="2" id="KW-1185">Reference proteome</keyword>
<dbReference type="EMBL" id="JAENHM010000059">
    <property type="protein sequence ID" value="MBK1839821.1"/>
    <property type="molecule type" value="Genomic_DNA"/>
</dbReference>
<reference evidence="2" key="1">
    <citation type="submission" date="2021-01" db="EMBL/GenBank/DDBJ databases">
        <title>Genome public.</title>
        <authorList>
            <person name="Liu C."/>
            <person name="Sun Q."/>
        </authorList>
    </citation>
    <scope>NUCLEOTIDE SEQUENCE [LARGE SCALE GENOMIC DNA]</scope>
    <source>
        <strain evidence="2">YIM B02556</strain>
    </source>
</reference>
<sequence length="78" mass="8176">MPGFGILRGGAGRRRSVSCGGIAIAAEMDVSGARSMIGLDPHDPAIGWPFPLDRAELKLASSPDIVQTSLFPHTGEIF</sequence>
<accession>A0ABS1F8T4</accession>
<comment type="caution">
    <text evidence="1">The sequence shown here is derived from an EMBL/GenBank/DDBJ whole genome shotgun (WGS) entry which is preliminary data.</text>
</comment>
<name>A0ABS1F8T4_9PROT</name>
<evidence type="ECO:0000313" key="2">
    <source>
        <dbReference type="Proteomes" id="UP000652760"/>
    </source>
</evidence>
<gene>
    <name evidence="1" type="ORF">JHL17_20650</name>
</gene>
<organism evidence="1 2">
    <name type="scientific">Azospirillum endophyticum</name>
    <dbReference type="NCBI Taxonomy" id="2800326"/>
    <lineage>
        <taxon>Bacteria</taxon>
        <taxon>Pseudomonadati</taxon>
        <taxon>Pseudomonadota</taxon>
        <taxon>Alphaproteobacteria</taxon>
        <taxon>Rhodospirillales</taxon>
        <taxon>Azospirillaceae</taxon>
        <taxon>Azospirillum</taxon>
    </lineage>
</organism>
<evidence type="ECO:0000313" key="1">
    <source>
        <dbReference type="EMBL" id="MBK1839821.1"/>
    </source>
</evidence>
<protein>
    <submittedName>
        <fullName evidence="1">Uncharacterized protein</fullName>
    </submittedName>
</protein>
<proteinExistence type="predicted"/>
<dbReference type="RefSeq" id="WP_200195975.1">
    <property type="nucleotide sequence ID" value="NZ_JAENHM010000059.1"/>
</dbReference>
<dbReference type="Proteomes" id="UP000652760">
    <property type="component" value="Unassembled WGS sequence"/>
</dbReference>